<feature type="domain" description="RNA polymerase Rpb7-like N-terminal" evidence="9">
    <location>
        <begin position="79"/>
        <end position="137"/>
    </location>
</feature>
<evidence type="ECO:0000259" key="10">
    <source>
        <dbReference type="Pfam" id="PF17875"/>
    </source>
</evidence>
<dbReference type="PANTHER" id="PTHR12709">
    <property type="entry name" value="DNA-DIRECTED RNA POLYMERASE II, III"/>
    <property type="match status" value="1"/>
</dbReference>
<feature type="region of interest" description="Disordered" evidence="8">
    <location>
        <begin position="1"/>
        <end position="35"/>
    </location>
</feature>
<dbReference type="CDD" id="cd04328">
    <property type="entry name" value="RNAP_I_Rpa43_N"/>
    <property type="match status" value="1"/>
</dbReference>
<evidence type="ECO:0000256" key="5">
    <source>
        <dbReference type="ARBA" id="ARBA00023163"/>
    </source>
</evidence>
<keyword evidence="5 7" id="KW-0804">Transcription</keyword>
<dbReference type="RefSeq" id="XP_064771121.1">
    <property type="nucleotide sequence ID" value="XM_064911746.1"/>
</dbReference>
<evidence type="ECO:0000256" key="2">
    <source>
        <dbReference type="ARBA" id="ARBA00005930"/>
    </source>
</evidence>
<evidence type="ECO:0000256" key="3">
    <source>
        <dbReference type="ARBA" id="ARBA00022478"/>
    </source>
</evidence>
<dbReference type="InterPro" id="IPR045113">
    <property type="entry name" value="Rpb7-like"/>
</dbReference>
<accession>A0ABR1FDZ9</accession>
<keyword evidence="6 7" id="KW-0539">Nucleus</keyword>
<keyword evidence="4" id="KW-0597">Phosphoprotein</keyword>
<evidence type="ECO:0000256" key="6">
    <source>
        <dbReference type="ARBA" id="ARBA00023242"/>
    </source>
</evidence>
<dbReference type="InterPro" id="IPR005576">
    <property type="entry name" value="Rpb7-like_N"/>
</dbReference>
<dbReference type="InterPro" id="IPR036898">
    <property type="entry name" value="RNA_pol_Rpb7-like_N_sf"/>
</dbReference>
<dbReference type="InterPro" id="IPR041178">
    <property type="entry name" value="RPA43_OB"/>
</dbReference>
<comment type="subcellular location">
    <subcellularLocation>
        <location evidence="1">Nucleus</location>
        <location evidence="1">Nucleolus</location>
    </subcellularLocation>
</comment>
<reference evidence="11 12" key="1">
    <citation type="submission" date="2024-03" db="EMBL/GenBank/DDBJ databases">
        <title>Genome-scale model development and genomic sequencing of the oleaginous clade Lipomyces.</title>
        <authorList>
            <consortium name="Lawrence Berkeley National Laboratory"/>
            <person name="Czajka J.J."/>
            <person name="Han Y."/>
            <person name="Kim J."/>
            <person name="Mondo S.J."/>
            <person name="Hofstad B.A."/>
            <person name="Robles A."/>
            <person name="Haridas S."/>
            <person name="Riley R."/>
            <person name="LaButti K."/>
            <person name="Pangilinan J."/>
            <person name="Andreopoulos W."/>
            <person name="Lipzen A."/>
            <person name="Yan J."/>
            <person name="Wang M."/>
            <person name="Ng V."/>
            <person name="Grigoriev I.V."/>
            <person name="Spatafora J.W."/>
            <person name="Magnuson J.K."/>
            <person name="Baker S.E."/>
            <person name="Pomraning K.R."/>
        </authorList>
    </citation>
    <scope>NUCLEOTIDE SEQUENCE [LARGE SCALE GENOMIC DNA]</scope>
    <source>
        <strain evidence="11 12">Phaff 52-87</strain>
    </source>
</reference>
<dbReference type="Gene3D" id="2.40.50.1060">
    <property type="match status" value="1"/>
</dbReference>
<dbReference type="Proteomes" id="UP001498771">
    <property type="component" value="Unassembled WGS sequence"/>
</dbReference>
<sequence>MAEVEKKIKKRKRSSVSAPAESESPKKSSLAATEVSKEAATVSQSILSEIPRQGAYPPSSVSVLGNPPPSQCFFRVSAELYLSIAPMYSLSPLQGVRAQHLDPLTMTYFHPVNGIVLAVLDVSVDENAGARIINESPFAFAWVNAEFLVWRPKRGDILQGRINMQSRSHIGLLVCDVFNASITRDRIPPKWKFVENDYNNEEEEEEEEEDRDAAGLLISGDDRPAASKSYGSWVDAKGKKVDGKLTFVIEALETSGKLFSIEGSLLKLGDVNSKDLTAPGARAD</sequence>
<comment type="similarity">
    <text evidence="2">Belongs to the eukaryotic RPA43 RNA polymerase subunit family.</text>
</comment>
<dbReference type="PANTHER" id="PTHR12709:SF5">
    <property type="entry name" value="DNA-DIRECTED RNA POLYMERASE I SUBUNIT RPA43"/>
    <property type="match status" value="1"/>
</dbReference>
<evidence type="ECO:0000256" key="8">
    <source>
        <dbReference type="SAM" id="MobiDB-lite"/>
    </source>
</evidence>
<evidence type="ECO:0000313" key="11">
    <source>
        <dbReference type="EMBL" id="KAK7208088.1"/>
    </source>
</evidence>
<dbReference type="InterPro" id="IPR041901">
    <property type="entry name" value="RNAP_I_Rpa43_N"/>
</dbReference>
<name>A0ABR1FDZ9_9ASCO</name>
<dbReference type="EMBL" id="JBBJBU010000001">
    <property type="protein sequence ID" value="KAK7208088.1"/>
    <property type="molecule type" value="Genomic_DNA"/>
</dbReference>
<dbReference type="Pfam" id="PF03876">
    <property type="entry name" value="SHS2_Rpb7-N"/>
    <property type="match status" value="1"/>
</dbReference>
<evidence type="ECO:0000256" key="1">
    <source>
        <dbReference type="ARBA" id="ARBA00004604"/>
    </source>
</evidence>
<comment type="caution">
    <text evidence="11">The sequence shown here is derived from an EMBL/GenBank/DDBJ whole genome shotgun (WGS) entry which is preliminary data.</text>
</comment>
<keyword evidence="3 7" id="KW-0240">DNA-directed RNA polymerase</keyword>
<comment type="function">
    <text evidence="7">DNA-dependent RNA polymerase which catalyzes the transcription of DNA into RNA using the four ribonucleoside triphosphates as substrates.</text>
</comment>
<evidence type="ECO:0000259" key="9">
    <source>
        <dbReference type="Pfam" id="PF03876"/>
    </source>
</evidence>
<dbReference type="Pfam" id="PF17875">
    <property type="entry name" value="RPA43_OB"/>
    <property type="match status" value="1"/>
</dbReference>
<evidence type="ECO:0000256" key="7">
    <source>
        <dbReference type="RuleBase" id="RU369086"/>
    </source>
</evidence>
<organism evidence="11 12">
    <name type="scientific">Myxozyma melibiosi</name>
    <dbReference type="NCBI Taxonomy" id="54550"/>
    <lineage>
        <taxon>Eukaryota</taxon>
        <taxon>Fungi</taxon>
        <taxon>Dikarya</taxon>
        <taxon>Ascomycota</taxon>
        <taxon>Saccharomycotina</taxon>
        <taxon>Lipomycetes</taxon>
        <taxon>Lipomycetales</taxon>
        <taxon>Lipomycetaceae</taxon>
        <taxon>Myxozyma</taxon>
    </lineage>
</organism>
<dbReference type="GeneID" id="90037258"/>
<evidence type="ECO:0000313" key="12">
    <source>
        <dbReference type="Proteomes" id="UP001498771"/>
    </source>
</evidence>
<feature type="domain" description="RPA43 OB" evidence="10">
    <location>
        <begin position="152"/>
        <end position="266"/>
    </location>
</feature>
<proteinExistence type="inferred from homology"/>
<keyword evidence="12" id="KW-1185">Reference proteome</keyword>
<dbReference type="Gene3D" id="3.30.1490.120">
    <property type="entry name" value="RNA polymerase Rpb7-like, N-terminal domain"/>
    <property type="match status" value="1"/>
</dbReference>
<gene>
    <name evidence="11" type="ORF">BZA70DRAFT_272877</name>
</gene>
<protein>
    <recommendedName>
        <fullName evidence="7">DNA-directed RNA polymerase subunit</fullName>
    </recommendedName>
</protein>
<evidence type="ECO:0000256" key="4">
    <source>
        <dbReference type="ARBA" id="ARBA00022553"/>
    </source>
</evidence>